<name>A0A5B7GC46_PORTR</name>
<protein>
    <submittedName>
        <fullName evidence="2">Uncharacterized protein</fullName>
    </submittedName>
</protein>
<proteinExistence type="predicted"/>
<dbReference type="EMBL" id="VSRR010012689">
    <property type="protein sequence ID" value="MPC54857.1"/>
    <property type="molecule type" value="Genomic_DNA"/>
</dbReference>
<evidence type="ECO:0000256" key="1">
    <source>
        <dbReference type="SAM" id="SignalP"/>
    </source>
</evidence>
<evidence type="ECO:0000313" key="3">
    <source>
        <dbReference type="Proteomes" id="UP000324222"/>
    </source>
</evidence>
<feature type="chain" id="PRO_5022824660" evidence="1">
    <location>
        <begin position="24"/>
        <end position="46"/>
    </location>
</feature>
<evidence type="ECO:0000313" key="2">
    <source>
        <dbReference type="EMBL" id="MPC54857.1"/>
    </source>
</evidence>
<keyword evidence="3" id="KW-1185">Reference proteome</keyword>
<reference evidence="2 3" key="1">
    <citation type="submission" date="2019-05" db="EMBL/GenBank/DDBJ databases">
        <title>Another draft genome of Portunus trituberculatus and its Hox gene families provides insights of decapod evolution.</title>
        <authorList>
            <person name="Jeong J.-H."/>
            <person name="Song I."/>
            <person name="Kim S."/>
            <person name="Choi T."/>
            <person name="Kim D."/>
            <person name="Ryu S."/>
            <person name="Kim W."/>
        </authorList>
    </citation>
    <scope>NUCLEOTIDE SEQUENCE [LARGE SCALE GENOMIC DNA]</scope>
    <source>
        <tissue evidence="2">Muscle</tissue>
    </source>
</reference>
<gene>
    <name evidence="2" type="ORF">E2C01_048786</name>
</gene>
<dbReference type="AlphaFoldDB" id="A0A5B7GC46"/>
<dbReference type="Proteomes" id="UP000324222">
    <property type="component" value="Unassembled WGS sequence"/>
</dbReference>
<sequence>MEAALTVLATLVLLLGTLGHGGALPGESPGRPRLTWVIPVVDVSGY</sequence>
<feature type="signal peptide" evidence="1">
    <location>
        <begin position="1"/>
        <end position="23"/>
    </location>
</feature>
<keyword evidence="1" id="KW-0732">Signal</keyword>
<comment type="caution">
    <text evidence="2">The sequence shown here is derived from an EMBL/GenBank/DDBJ whole genome shotgun (WGS) entry which is preliminary data.</text>
</comment>
<organism evidence="2 3">
    <name type="scientific">Portunus trituberculatus</name>
    <name type="common">Swimming crab</name>
    <name type="synonym">Neptunus trituberculatus</name>
    <dbReference type="NCBI Taxonomy" id="210409"/>
    <lineage>
        <taxon>Eukaryota</taxon>
        <taxon>Metazoa</taxon>
        <taxon>Ecdysozoa</taxon>
        <taxon>Arthropoda</taxon>
        <taxon>Crustacea</taxon>
        <taxon>Multicrustacea</taxon>
        <taxon>Malacostraca</taxon>
        <taxon>Eumalacostraca</taxon>
        <taxon>Eucarida</taxon>
        <taxon>Decapoda</taxon>
        <taxon>Pleocyemata</taxon>
        <taxon>Brachyura</taxon>
        <taxon>Eubrachyura</taxon>
        <taxon>Portunoidea</taxon>
        <taxon>Portunidae</taxon>
        <taxon>Portuninae</taxon>
        <taxon>Portunus</taxon>
    </lineage>
</organism>
<accession>A0A5B7GC46</accession>